<evidence type="ECO:0000313" key="7">
    <source>
        <dbReference type="Ensembl" id="ENSSPAP00000003982.1"/>
    </source>
</evidence>
<dbReference type="SMART" id="SM00409">
    <property type="entry name" value="IG"/>
    <property type="match status" value="1"/>
</dbReference>
<gene>
    <name evidence="9" type="primary">LOC103366643</name>
</gene>
<dbReference type="InterPro" id="IPR050504">
    <property type="entry name" value="IgSF_BTN/MOG"/>
</dbReference>
<evidence type="ECO:0000256" key="1">
    <source>
        <dbReference type="ARBA" id="ARBA00004370"/>
    </source>
</evidence>
<name>A0A3B4ZQE5_9TELE</name>
<dbReference type="Gene3D" id="2.60.40.10">
    <property type="entry name" value="Immunoglobulins"/>
    <property type="match status" value="2"/>
</dbReference>
<keyword evidence="4" id="KW-1133">Transmembrane helix</keyword>
<keyword evidence="4" id="KW-0812">Transmembrane</keyword>
<organism evidence="7">
    <name type="scientific">Stegastes partitus</name>
    <name type="common">bicolor damselfish</name>
    <dbReference type="NCBI Taxonomy" id="144197"/>
    <lineage>
        <taxon>Eukaryota</taxon>
        <taxon>Metazoa</taxon>
        <taxon>Chordata</taxon>
        <taxon>Craniata</taxon>
        <taxon>Vertebrata</taxon>
        <taxon>Euteleostomi</taxon>
        <taxon>Actinopterygii</taxon>
        <taxon>Neopterygii</taxon>
        <taxon>Teleostei</taxon>
        <taxon>Neoteleostei</taxon>
        <taxon>Acanthomorphata</taxon>
        <taxon>Ovalentaria</taxon>
        <taxon>Pomacentridae</taxon>
        <taxon>Stegastes</taxon>
    </lineage>
</organism>
<dbReference type="GeneTree" id="ENSGT01050000244843"/>
<dbReference type="Pfam" id="PF22705">
    <property type="entry name" value="C2-set_3"/>
    <property type="match status" value="1"/>
</dbReference>
<dbReference type="RefSeq" id="XP_008292637.1">
    <property type="nucleotide sequence ID" value="XM_008294415.1"/>
</dbReference>
<evidence type="ECO:0000313" key="9">
    <source>
        <dbReference type="RefSeq" id="XP_008292637.1"/>
    </source>
</evidence>
<dbReference type="Proteomes" id="UP000694891">
    <property type="component" value="Unplaced"/>
</dbReference>
<dbReference type="STRING" id="144197.ENSSPAP00000003982"/>
<feature type="transmembrane region" description="Helical" evidence="4">
    <location>
        <begin position="265"/>
        <end position="289"/>
    </location>
</feature>
<dbReference type="InterPro" id="IPR053896">
    <property type="entry name" value="BTN3A2-like_Ig-C"/>
</dbReference>
<dbReference type="CDD" id="cd00096">
    <property type="entry name" value="Ig"/>
    <property type="match status" value="1"/>
</dbReference>
<dbReference type="GO" id="GO:0009897">
    <property type="term" value="C:external side of plasma membrane"/>
    <property type="evidence" value="ECO:0007669"/>
    <property type="project" value="TreeGrafter"/>
</dbReference>
<dbReference type="SUPFAM" id="SSF48726">
    <property type="entry name" value="Immunoglobulin"/>
    <property type="match status" value="2"/>
</dbReference>
<dbReference type="Ensembl" id="ENSSPAT00000004065.1">
    <property type="protein sequence ID" value="ENSSPAP00000003982.1"/>
    <property type="gene ID" value="ENSSPAG00000003087.1"/>
</dbReference>
<dbReference type="GO" id="GO:0050852">
    <property type="term" value="P:T cell receptor signaling pathway"/>
    <property type="evidence" value="ECO:0007669"/>
    <property type="project" value="TreeGrafter"/>
</dbReference>
<keyword evidence="2 4" id="KW-0472">Membrane</keyword>
<keyword evidence="3" id="KW-0393">Immunoglobulin domain</keyword>
<feature type="domain" description="Ig-like" evidence="6">
    <location>
        <begin position="25"/>
        <end position="122"/>
    </location>
</feature>
<dbReference type="GeneID" id="103366643"/>
<sequence>MDQSSAFPLLMLFWAALVSGHRHGPDDTIVAVTEGSDAILGCSLDPPKSLDQDLFDWIKDEKTDVKKEVFMYSNGSHDNNGLSGQDKQFQGRVSHFPDQLINGNASIIIRNTTIEDAGDYTCLFLLPQGQEQKCNIKLVVEPTFRDRSGEISGVAHKPYVSVCNVSESGVQLKCEVEGAFPQPEVQWLDSDGTVLSAEDPEVVERGGRFDITLQTTVIATDGNCFRCVVKQQHFHHEIGYNITVPEKLFEKTPREVDPGSCSGRMVLVAFIGVFLGGLLLAAGLALLVATNRMTVRLNAGRR</sequence>
<protein>
    <submittedName>
        <fullName evidence="7 9">V-set domain-containing T-cell activation inhibitor 1-like</fullName>
    </submittedName>
</protein>
<dbReference type="InterPro" id="IPR013783">
    <property type="entry name" value="Ig-like_fold"/>
</dbReference>
<evidence type="ECO:0000256" key="5">
    <source>
        <dbReference type="SAM" id="SignalP"/>
    </source>
</evidence>
<dbReference type="InterPro" id="IPR007110">
    <property type="entry name" value="Ig-like_dom"/>
</dbReference>
<evidence type="ECO:0000256" key="2">
    <source>
        <dbReference type="ARBA" id="ARBA00023136"/>
    </source>
</evidence>
<dbReference type="AlphaFoldDB" id="A0A3B4ZQE5"/>
<proteinExistence type="predicted"/>
<dbReference type="PANTHER" id="PTHR24100:SF151">
    <property type="entry name" value="ICOS LIGAND"/>
    <property type="match status" value="1"/>
</dbReference>
<reference evidence="9" key="2">
    <citation type="submission" date="2025-04" db="UniProtKB">
        <authorList>
            <consortium name="RefSeq"/>
        </authorList>
    </citation>
    <scope>IDENTIFICATION</scope>
</reference>
<dbReference type="GO" id="GO:0001817">
    <property type="term" value="P:regulation of cytokine production"/>
    <property type="evidence" value="ECO:0007669"/>
    <property type="project" value="TreeGrafter"/>
</dbReference>
<keyword evidence="8" id="KW-1185">Reference proteome</keyword>
<evidence type="ECO:0000256" key="4">
    <source>
        <dbReference type="SAM" id="Phobius"/>
    </source>
</evidence>
<dbReference type="PROSITE" id="PS50835">
    <property type="entry name" value="IG_LIKE"/>
    <property type="match status" value="2"/>
</dbReference>
<dbReference type="OrthoDB" id="9049620at2759"/>
<feature type="chain" id="PRO_5044591355" evidence="5">
    <location>
        <begin position="21"/>
        <end position="302"/>
    </location>
</feature>
<accession>A0A3B4ZQE5</accession>
<dbReference type="GO" id="GO:0005102">
    <property type="term" value="F:signaling receptor binding"/>
    <property type="evidence" value="ECO:0007669"/>
    <property type="project" value="TreeGrafter"/>
</dbReference>
<comment type="subcellular location">
    <subcellularLocation>
        <location evidence="1">Membrane</location>
    </subcellularLocation>
</comment>
<dbReference type="Pfam" id="PF07686">
    <property type="entry name" value="V-set"/>
    <property type="match status" value="1"/>
</dbReference>
<evidence type="ECO:0000313" key="8">
    <source>
        <dbReference type="Proteomes" id="UP000694891"/>
    </source>
</evidence>
<feature type="signal peptide" evidence="5">
    <location>
        <begin position="1"/>
        <end position="20"/>
    </location>
</feature>
<dbReference type="InterPro" id="IPR013106">
    <property type="entry name" value="Ig_V-set"/>
</dbReference>
<evidence type="ECO:0000256" key="3">
    <source>
        <dbReference type="ARBA" id="ARBA00023319"/>
    </source>
</evidence>
<dbReference type="InterPro" id="IPR003599">
    <property type="entry name" value="Ig_sub"/>
</dbReference>
<evidence type="ECO:0000259" key="6">
    <source>
        <dbReference type="PROSITE" id="PS50835"/>
    </source>
</evidence>
<dbReference type="PANTHER" id="PTHR24100">
    <property type="entry name" value="BUTYROPHILIN"/>
    <property type="match status" value="1"/>
</dbReference>
<reference evidence="7" key="1">
    <citation type="submission" date="2023-09" db="UniProtKB">
        <authorList>
            <consortium name="Ensembl"/>
        </authorList>
    </citation>
    <scope>IDENTIFICATION</scope>
</reference>
<feature type="domain" description="Ig-like" evidence="6">
    <location>
        <begin position="158"/>
        <end position="243"/>
    </location>
</feature>
<keyword evidence="5" id="KW-0732">Signal</keyword>
<dbReference type="InterPro" id="IPR036179">
    <property type="entry name" value="Ig-like_dom_sf"/>
</dbReference>